<dbReference type="SUPFAM" id="SSF56935">
    <property type="entry name" value="Porins"/>
    <property type="match status" value="1"/>
</dbReference>
<evidence type="ECO:0000313" key="14">
    <source>
        <dbReference type="EMBL" id="OAZ03929.1"/>
    </source>
</evidence>
<dbReference type="InterPro" id="IPR037066">
    <property type="entry name" value="Plug_dom_sf"/>
</dbReference>
<dbReference type="GO" id="GO:0009279">
    <property type="term" value="C:cell outer membrane"/>
    <property type="evidence" value="ECO:0007669"/>
    <property type="project" value="UniProtKB-SubCell"/>
</dbReference>
<keyword evidence="6 10" id="KW-0798">TonB box</keyword>
<evidence type="ECO:0000256" key="2">
    <source>
        <dbReference type="ARBA" id="ARBA00022448"/>
    </source>
</evidence>
<comment type="similarity">
    <text evidence="10">Belongs to the TonB-dependent receptor family.</text>
</comment>
<dbReference type="AlphaFoldDB" id="A0A199XRH9"/>
<comment type="caution">
    <text evidence="14">The sequence shown here is derived from an EMBL/GenBank/DDBJ whole genome shotgun (WGS) entry which is preliminary data.</text>
</comment>
<keyword evidence="2" id="KW-0813">Transport</keyword>
<dbReference type="InterPro" id="IPR000531">
    <property type="entry name" value="Beta-barrel_TonB"/>
</dbReference>
<reference evidence="14 15" key="1">
    <citation type="submission" date="2016-06" db="EMBL/GenBank/DDBJ databases">
        <title>Draft genome sequence of Flavobacterium succinicans strain DD5b.</title>
        <authorList>
            <person name="Poehlein A."/>
            <person name="Daniel R."/>
            <person name="Simeonova D.D."/>
        </authorList>
    </citation>
    <scope>NUCLEOTIDE SEQUENCE [LARGE SCALE GENOMIC DNA]</scope>
    <source>
        <strain evidence="14 15">DD5b</strain>
    </source>
</reference>
<feature type="signal peptide" evidence="11">
    <location>
        <begin position="1"/>
        <end position="20"/>
    </location>
</feature>
<keyword evidence="8 14" id="KW-0675">Receptor</keyword>
<evidence type="ECO:0000259" key="12">
    <source>
        <dbReference type="Pfam" id="PF00593"/>
    </source>
</evidence>
<keyword evidence="15" id="KW-1185">Reference proteome</keyword>
<dbReference type="Pfam" id="PF07715">
    <property type="entry name" value="Plug"/>
    <property type="match status" value="1"/>
</dbReference>
<gene>
    <name evidence="14" type="ORF">FLB_16180</name>
</gene>
<feature type="domain" description="TonB-dependent receptor-like beta-barrel" evidence="12">
    <location>
        <begin position="308"/>
        <end position="764"/>
    </location>
</feature>
<dbReference type="PATRIC" id="fig|29536.5.peg.1699"/>
<evidence type="ECO:0000259" key="13">
    <source>
        <dbReference type="Pfam" id="PF07715"/>
    </source>
</evidence>
<evidence type="ECO:0000256" key="7">
    <source>
        <dbReference type="ARBA" id="ARBA00023136"/>
    </source>
</evidence>
<keyword evidence="3" id="KW-1134">Transmembrane beta strand</keyword>
<dbReference type="Gene3D" id="2.170.130.10">
    <property type="entry name" value="TonB-dependent receptor, plug domain"/>
    <property type="match status" value="1"/>
</dbReference>
<dbReference type="RefSeq" id="WP_064715428.1">
    <property type="nucleotide sequence ID" value="NZ_JMTM01000046.1"/>
</dbReference>
<dbReference type="InterPro" id="IPR039426">
    <property type="entry name" value="TonB-dep_rcpt-like"/>
</dbReference>
<comment type="subcellular location">
    <subcellularLocation>
        <location evidence="1">Cell outer membrane</location>
        <topology evidence="1">Multi-pass membrane protein</topology>
    </subcellularLocation>
</comment>
<keyword evidence="9" id="KW-0998">Cell outer membrane</keyword>
<dbReference type="Proteomes" id="UP000093807">
    <property type="component" value="Unassembled WGS sequence"/>
</dbReference>
<dbReference type="Pfam" id="PF00593">
    <property type="entry name" value="TonB_dep_Rec_b-barrel"/>
    <property type="match status" value="1"/>
</dbReference>
<evidence type="ECO:0000256" key="1">
    <source>
        <dbReference type="ARBA" id="ARBA00004571"/>
    </source>
</evidence>
<dbReference type="InterPro" id="IPR012910">
    <property type="entry name" value="Plug_dom"/>
</dbReference>
<dbReference type="SUPFAM" id="SSF49464">
    <property type="entry name" value="Carboxypeptidase regulatory domain-like"/>
    <property type="match status" value="1"/>
</dbReference>
<accession>A0A199XRH9</accession>
<proteinExistence type="inferred from homology"/>
<feature type="domain" description="TonB-dependent receptor plug" evidence="13">
    <location>
        <begin position="120"/>
        <end position="215"/>
    </location>
</feature>
<dbReference type="PANTHER" id="PTHR30069:SF29">
    <property type="entry name" value="HEMOGLOBIN AND HEMOGLOBIN-HAPTOGLOBIN-BINDING PROTEIN 1-RELATED"/>
    <property type="match status" value="1"/>
</dbReference>
<evidence type="ECO:0000256" key="11">
    <source>
        <dbReference type="SAM" id="SignalP"/>
    </source>
</evidence>
<dbReference type="Gene3D" id="2.60.40.1120">
    <property type="entry name" value="Carboxypeptidase-like, regulatory domain"/>
    <property type="match status" value="1"/>
</dbReference>
<organism evidence="14 15">
    <name type="scientific">Flavobacterium succinicans</name>
    <dbReference type="NCBI Taxonomy" id="29536"/>
    <lineage>
        <taxon>Bacteria</taxon>
        <taxon>Pseudomonadati</taxon>
        <taxon>Bacteroidota</taxon>
        <taxon>Flavobacteriia</taxon>
        <taxon>Flavobacteriales</taxon>
        <taxon>Flavobacteriaceae</taxon>
        <taxon>Flavobacterium</taxon>
    </lineage>
</organism>
<evidence type="ECO:0000256" key="3">
    <source>
        <dbReference type="ARBA" id="ARBA00022452"/>
    </source>
</evidence>
<protein>
    <submittedName>
        <fullName evidence="14">Putative TonB-dependent receptor</fullName>
    </submittedName>
</protein>
<dbReference type="Pfam" id="PF13715">
    <property type="entry name" value="CarbopepD_reg_2"/>
    <property type="match status" value="1"/>
</dbReference>
<evidence type="ECO:0000256" key="4">
    <source>
        <dbReference type="ARBA" id="ARBA00022692"/>
    </source>
</evidence>
<evidence type="ECO:0000256" key="6">
    <source>
        <dbReference type="ARBA" id="ARBA00023077"/>
    </source>
</evidence>
<evidence type="ECO:0000256" key="5">
    <source>
        <dbReference type="ARBA" id="ARBA00022729"/>
    </source>
</evidence>
<name>A0A199XRH9_9FLAO</name>
<keyword evidence="4" id="KW-0812">Transmembrane</keyword>
<evidence type="ECO:0000256" key="9">
    <source>
        <dbReference type="ARBA" id="ARBA00023237"/>
    </source>
</evidence>
<dbReference type="GO" id="GO:0044718">
    <property type="term" value="P:siderophore transmembrane transport"/>
    <property type="evidence" value="ECO:0007669"/>
    <property type="project" value="TreeGrafter"/>
</dbReference>
<dbReference type="GO" id="GO:0015344">
    <property type="term" value="F:siderophore uptake transmembrane transporter activity"/>
    <property type="evidence" value="ECO:0007669"/>
    <property type="project" value="TreeGrafter"/>
</dbReference>
<dbReference type="OrthoDB" id="9795928at2"/>
<dbReference type="InterPro" id="IPR008969">
    <property type="entry name" value="CarboxyPept-like_regulatory"/>
</dbReference>
<evidence type="ECO:0000256" key="8">
    <source>
        <dbReference type="ARBA" id="ARBA00023170"/>
    </source>
</evidence>
<keyword evidence="5 11" id="KW-0732">Signal</keyword>
<dbReference type="InterPro" id="IPR036942">
    <property type="entry name" value="Beta-barrel_TonB_sf"/>
</dbReference>
<dbReference type="Gene3D" id="2.40.170.20">
    <property type="entry name" value="TonB-dependent receptor, beta-barrel domain"/>
    <property type="match status" value="1"/>
</dbReference>
<dbReference type="PANTHER" id="PTHR30069">
    <property type="entry name" value="TONB-DEPENDENT OUTER MEMBRANE RECEPTOR"/>
    <property type="match status" value="1"/>
</dbReference>
<sequence length="795" mass="90157">MRAKSYSVFVFFWFTALVFSQNKLSGTITTETKKNLEGCHVHIGNKTVNTNKNGFYEIKDVPSGTLKVSLSFVGYQTIDTVITLTSDRELNFVMKQNTEALYEVLVKQKNTTPNQSVLEQKVKAATIEKFSNQSLGDVLQEVAGVSGLKTGSTVVKPIVNGMFGSRVPIINNNVRMQDQEWGTEHAPNFDINAAGKITVIKGASGLQYGGDAVGGLVILEPIQVRKDTLFGRTMLNLASNGRGGSVTTSLHKGNDLGWSWNVLGTFKYMGDREAPDYVLSNTGNRESNFTGDVKYTGKHYFLSGFYSYYNATIGILSASHTGSINDLYNSINNQKPSVINDFTYTIDNPKQEVQHHLAKLNYQYYFDETASLSSQYSFQFNKRLEFDVRRGSFNNLAALDLELSTHNLNVDFKKTYHDWHLKSGINAGFQNNFASPATGIRPLIPNYEKLDAGIYGIASVSLSDGLVLDGGLRYDFSKVDAKKFYFKSRWTERGYDVLFPQFVVREVGDQILAHPNFTFHNLSASLGFRKTFDKQWDWYTNISLATRNPNPSEFFSDGLHHSTGIIELGDLALKKEQSLKLSTTLQKAWTAFSFEINPYIHTVQNYMFLRPVGAETTIRGAFPVWEYQQTKALLGGVDVQTNWTISSQWQHRFTMAYIKGNDLDNDEPLIDMPPFHFTNTIEFKKKEWHELLLELKSEVVMRQQSFPNNNFDINLVDSDGNLSPALLDISTPPAGYHLLHFYSEMKFHTFYKTTTTLGFSVQNIFNTNYRDYLNRQRFFADEVGRNFQIQIKFNY</sequence>
<feature type="chain" id="PRO_5008286840" evidence="11">
    <location>
        <begin position="21"/>
        <end position="795"/>
    </location>
</feature>
<dbReference type="EMBL" id="JMTM01000046">
    <property type="protein sequence ID" value="OAZ03929.1"/>
    <property type="molecule type" value="Genomic_DNA"/>
</dbReference>
<keyword evidence="7 10" id="KW-0472">Membrane</keyword>
<evidence type="ECO:0000256" key="10">
    <source>
        <dbReference type="RuleBase" id="RU003357"/>
    </source>
</evidence>
<evidence type="ECO:0000313" key="15">
    <source>
        <dbReference type="Proteomes" id="UP000093807"/>
    </source>
</evidence>